<evidence type="ECO:0000256" key="1">
    <source>
        <dbReference type="SAM" id="Phobius"/>
    </source>
</evidence>
<accession>A0AAN1J440</accession>
<gene>
    <name evidence="2" type="ORF">C2L64_01440</name>
</gene>
<organism evidence="2 3">
    <name type="scientific">Paraburkholderia hospita</name>
    <dbReference type="NCBI Taxonomy" id="169430"/>
    <lineage>
        <taxon>Bacteria</taxon>
        <taxon>Pseudomonadati</taxon>
        <taxon>Pseudomonadota</taxon>
        <taxon>Betaproteobacteria</taxon>
        <taxon>Burkholderiales</taxon>
        <taxon>Burkholderiaceae</taxon>
        <taxon>Paraburkholderia</taxon>
    </lineage>
</organism>
<keyword evidence="1" id="KW-1133">Transmembrane helix</keyword>
<name>A0AAN1J440_9BURK</name>
<dbReference type="AlphaFoldDB" id="A0AAN1J440"/>
<dbReference type="EMBL" id="CP026105">
    <property type="protein sequence ID" value="AUT67154.1"/>
    <property type="molecule type" value="Genomic_DNA"/>
</dbReference>
<dbReference type="KEGG" id="phs:C2L64_01440"/>
<evidence type="ECO:0000313" key="2">
    <source>
        <dbReference type="EMBL" id="AUT67154.1"/>
    </source>
</evidence>
<keyword evidence="1" id="KW-0472">Membrane</keyword>
<keyword evidence="1" id="KW-0812">Transmembrane</keyword>
<sequence length="102" mass="11784">MEEFTVTDTLELFKKLTKAGMTEAQAELLVTALWEMQYRPSLDLASNQPSRLFPARFWRWYLRDMSRHPALNGMLTGLAIAAIENAILFPLFDLVPRLCSHR</sequence>
<protein>
    <submittedName>
        <fullName evidence="2">Uncharacterized protein</fullName>
    </submittedName>
</protein>
<reference evidence="2 3" key="1">
    <citation type="submission" date="2018-01" db="EMBL/GenBank/DDBJ databases">
        <title>Species boundaries and ecological features among Paraburkholderia terrae DSMZ17804T, P. hospita DSMZ17164T and P. caribensis DSMZ13236T.</title>
        <authorList>
            <person name="Pratama A.A."/>
        </authorList>
    </citation>
    <scope>NUCLEOTIDE SEQUENCE [LARGE SCALE GENOMIC DNA]</scope>
    <source>
        <strain evidence="2 3">DSM 17164</strain>
    </source>
</reference>
<feature type="transmembrane region" description="Helical" evidence="1">
    <location>
        <begin position="70"/>
        <end position="92"/>
    </location>
</feature>
<evidence type="ECO:0000313" key="3">
    <source>
        <dbReference type="Proteomes" id="UP000236649"/>
    </source>
</evidence>
<dbReference type="Proteomes" id="UP000236649">
    <property type="component" value="Chromosome 1"/>
</dbReference>
<proteinExistence type="predicted"/>